<protein>
    <submittedName>
        <fullName evidence="1">3961_t:CDS:1</fullName>
    </submittedName>
</protein>
<gene>
    <name evidence="1" type="ORF">SPELUC_LOCUS4645</name>
</gene>
<evidence type="ECO:0000313" key="2">
    <source>
        <dbReference type="Proteomes" id="UP000789366"/>
    </source>
</evidence>
<dbReference type="EMBL" id="CAJVPW010004250">
    <property type="protein sequence ID" value="CAG8537424.1"/>
    <property type="molecule type" value="Genomic_DNA"/>
</dbReference>
<sequence length="114" mass="13347">MVCDEYGTRKTTLTRIALREVGQSVIYIDTSADIENFIHSSWSRARALIEIDDISREESLNYLINKHRIKTVKKGKIDITDQEQSIEVIEHKILVKVENKFRTAKLLKDDEHYK</sequence>
<dbReference type="Proteomes" id="UP000789366">
    <property type="component" value="Unassembled WGS sequence"/>
</dbReference>
<keyword evidence="2" id="KW-1185">Reference proteome</keyword>
<reference evidence="1" key="1">
    <citation type="submission" date="2021-06" db="EMBL/GenBank/DDBJ databases">
        <authorList>
            <person name="Kallberg Y."/>
            <person name="Tangrot J."/>
            <person name="Rosling A."/>
        </authorList>
    </citation>
    <scope>NUCLEOTIDE SEQUENCE</scope>
    <source>
        <strain evidence="1">28 12/20/2015</strain>
    </source>
</reference>
<organism evidence="1 2">
    <name type="scientific">Cetraspora pellucida</name>
    <dbReference type="NCBI Taxonomy" id="1433469"/>
    <lineage>
        <taxon>Eukaryota</taxon>
        <taxon>Fungi</taxon>
        <taxon>Fungi incertae sedis</taxon>
        <taxon>Mucoromycota</taxon>
        <taxon>Glomeromycotina</taxon>
        <taxon>Glomeromycetes</taxon>
        <taxon>Diversisporales</taxon>
        <taxon>Gigasporaceae</taxon>
        <taxon>Cetraspora</taxon>
    </lineage>
</organism>
<proteinExistence type="predicted"/>
<name>A0ACA9LL01_9GLOM</name>
<accession>A0ACA9LL01</accession>
<comment type="caution">
    <text evidence="1">The sequence shown here is derived from an EMBL/GenBank/DDBJ whole genome shotgun (WGS) entry which is preliminary data.</text>
</comment>
<evidence type="ECO:0000313" key="1">
    <source>
        <dbReference type="EMBL" id="CAG8537424.1"/>
    </source>
</evidence>
<feature type="non-terminal residue" evidence="1">
    <location>
        <position position="114"/>
    </location>
</feature>